<keyword evidence="2" id="KW-1185">Reference proteome</keyword>
<reference evidence="1 2" key="1">
    <citation type="submission" date="2024-01" db="EMBL/GenBank/DDBJ databases">
        <title>The genomes of 5 underutilized Papilionoideae crops provide insights into root nodulation and disease resistanc.</title>
        <authorList>
            <person name="Jiang F."/>
        </authorList>
    </citation>
    <scope>NUCLEOTIDE SEQUENCE [LARGE SCALE GENOMIC DNA]</scope>
    <source>
        <strain evidence="1">DUOXIRENSHENG_FW03</strain>
        <tissue evidence="1">Leaves</tissue>
    </source>
</reference>
<name>A0AAN9SD86_PSOTE</name>
<dbReference type="EMBL" id="JAYMYS010000005">
    <property type="protein sequence ID" value="KAK7392945.1"/>
    <property type="molecule type" value="Genomic_DNA"/>
</dbReference>
<evidence type="ECO:0000313" key="2">
    <source>
        <dbReference type="Proteomes" id="UP001386955"/>
    </source>
</evidence>
<comment type="caution">
    <text evidence="1">The sequence shown here is derived from an EMBL/GenBank/DDBJ whole genome shotgun (WGS) entry which is preliminary data.</text>
</comment>
<evidence type="ECO:0000313" key="1">
    <source>
        <dbReference type="EMBL" id="KAK7392945.1"/>
    </source>
</evidence>
<sequence>MVFITHLLAEEPERLAGPFLADTYATLLKGPNACNFCILIMPDRLLSLCSVPSLAFTSLIAPKQSESPKLDSW</sequence>
<gene>
    <name evidence="1" type="ORF">VNO78_21395</name>
</gene>
<organism evidence="1 2">
    <name type="scientific">Psophocarpus tetragonolobus</name>
    <name type="common">Winged bean</name>
    <name type="synonym">Dolichos tetragonolobus</name>
    <dbReference type="NCBI Taxonomy" id="3891"/>
    <lineage>
        <taxon>Eukaryota</taxon>
        <taxon>Viridiplantae</taxon>
        <taxon>Streptophyta</taxon>
        <taxon>Embryophyta</taxon>
        <taxon>Tracheophyta</taxon>
        <taxon>Spermatophyta</taxon>
        <taxon>Magnoliopsida</taxon>
        <taxon>eudicotyledons</taxon>
        <taxon>Gunneridae</taxon>
        <taxon>Pentapetalae</taxon>
        <taxon>rosids</taxon>
        <taxon>fabids</taxon>
        <taxon>Fabales</taxon>
        <taxon>Fabaceae</taxon>
        <taxon>Papilionoideae</taxon>
        <taxon>50 kb inversion clade</taxon>
        <taxon>NPAAA clade</taxon>
        <taxon>indigoferoid/millettioid clade</taxon>
        <taxon>Phaseoleae</taxon>
        <taxon>Psophocarpus</taxon>
    </lineage>
</organism>
<protein>
    <submittedName>
        <fullName evidence="1">Uncharacterized protein</fullName>
    </submittedName>
</protein>
<dbReference type="AlphaFoldDB" id="A0AAN9SD86"/>
<dbReference type="Proteomes" id="UP001386955">
    <property type="component" value="Unassembled WGS sequence"/>
</dbReference>
<accession>A0AAN9SD86</accession>
<proteinExistence type="predicted"/>